<keyword evidence="2" id="KW-0812">Transmembrane</keyword>
<reference evidence="3 4" key="1">
    <citation type="submission" date="2019-02" db="EMBL/GenBank/DDBJ databases">
        <title>Deep-cultivation of Planctomycetes and their phenomic and genomic characterization uncovers novel biology.</title>
        <authorList>
            <person name="Wiegand S."/>
            <person name="Jogler M."/>
            <person name="Boedeker C."/>
            <person name="Pinto D."/>
            <person name="Vollmers J."/>
            <person name="Rivas-Marin E."/>
            <person name="Kohn T."/>
            <person name="Peeters S.H."/>
            <person name="Heuer A."/>
            <person name="Rast P."/>
            <person name="Oberbeckmann S."/>
            <person name="Bunk B."/>
            <person name="Jeske O."/>
            <person name="Meyerdierks A."/>
            <person name="Storesund J.E."/>
            <person name="Kallscheuer N."/>
            <person name="Luecker S."/>
            <person name="Lage O.M."/>
            <person name="Pohl T."/>
            <person name="Merkel B.J."/>
            <person name="Hornburger P."/>
            <person name="Mueller R.-W."/>
            <person name="Bruemmer F."/>
            <person name="Labrenz M."/>
            <person name="Spormann A.M."/>
            <person name="Op Den Camp H."/>
            <person name="Overmann J."/>
            <person name="Amann R."/>
            <person name="Jetten M.S.M."/>
            <person name="Mascher T."/>
            <person name="Medema M.H."/>
            <person name="Devos D.P."/>
            <person name="Kaster A.-K."/>
            <person name="Ovreas L."/>
            <person name="Rohde M."/>
            <person name="Galperin M.Y."/>
            <person name="Jogler C."/>
        </authorList>
    </citation>
    <scope>NUCLEOTIDE SEQUENCE [LARGE SCALE GENOMIC DNA]</scope>
    <source>
        <strain evidence="3 4">Pla52o</strain>
    </source>
</reference>
<evidence type="ECO:0000313" key="3">
    <source>
        <dbReference type="EMBL" id="TWU26574.1"/>
    </source>
</evidence>
<dbReference type="AlphaFoldDB" id="A0A5C6CSN4"/>
<keyword evidence="2" id="KW-0472">Membrane</keyword>
<evidence type="ECO:0000256" key="1">
    <source>
        <dbReference type="SAM" id="MobiDB-lite"/>
    </source>
</evidence>
<feature type="compositionally biased region" description="Polar residues" evidence="1">
    <location>
        <begin position="283"/>
        <end position="296"/>
    </location>
</feature>
<feature type="compositionally biased region" description="Polar residues" evidence="1">
    <location>
        <begin position="44"/>
        <end position="69"/>
    </location>
</feature>
<feature type="region of interest" description="Disordered" evidence="1">
    <location>
        <begin position="206"/>
        <end position="244"/>
    </location>
</feature>
<feature type="transmembrane region" description="Helical" evidence="2">
    <location>
        <begin position="148"/>
        <end position="167"/>
    </location>
</feature>
<gene>
    <name evidence="3" type="ORF">Pla52o_04270</name>
</gene>
<dbReference type="Proteomes" id="UP000316304">
    <property type="component" value="Unassembled WGS sequence"/>
</dbReference>
<feature type="region of interest" description="Disordered" evidence="1">
    <location>
        <begin position="1"/>
        <end position="123"/>
    </location>
</feature>
<accession>A0A5C6CSN4</accession>
<comment type="caution">
    <text evidence="3">The sequence shown here is derived from an EMBL/GenBank/DDBJ whole genome shotgun (WGS) entry which is preliminary data.</text>
</comment>
<feature type="compositionally biased region" description="Low complexity" evidence="1">
    <location>
        <begin position="113"/>
        <end position="122"/>
    </location>
</feature>
<proteinExistence type="predicted"/>
<dbReference type="EMBL" id="SJPT01000001">
    <property type="protein sequence ID" value="TWU26574.1"/>
    <property type="molecule type" value="Genomic_DNA"/>
</dbReference>
<name>A0A5C6CSN4_9BACT</name>
<evidence type="ECO:0000256" key="2">
    <source>
        <dbReference type="SAM" id="Phobius"/>
    </source>
</evidence>
<protein>
    <submittedName>
        <fullName evidence="3">Uncharacterized protein</fullName>
    </submittedName>
</protein>
<dbReference type="RefSeq" id="WP_146592901.1">
    <property type="nucleotide sequence ID" value="NZ_SJPT01000001.1"/>
</dbReference>
<feature type="region of interest" description="Disordered" evidence="1">
    <location>
        <begin position="282"/>
        <end position="364"/>
    </location>
</feature>
<dbReference type="OrthoDB" id="9862946at2"/>
<evidence type="ECO:0000313" key="4">
    <source>
        <dbReference type="Proteomes" id="UP000316304"/>
    </source>
</evidence>
<sequence>MTVSQKLTQDGRRPSIGATASRSIGDGHASNALPPTLFELRNLYPSQPQSTCKSGDSACQTPAALSSHPTVIAPTEAGNPRPAPQSAERVSRADETAIQAATRQPMAPPQPTATPSQPSSFTVVHDDERDDAANTLNQDQPKRNWRELLRANALVIAMLLLVIFFALKVSRRASESSTEPAVADSVTTELTSPEALVVFADADLKKTQTDKRDPSPSGTTAPEASVALMSPKSVTKTKPGMPSVASLDQPTDLELPALSGGTQANTVSSMMATGPGQIAAANASGTQASTPQTAISSYAAGKPTPTNQELTGLDASGAEPPELPPTKAPLDSSSDSTTSDHQESDTPRGILNWEKYLPSAPEVK</sequence>
<keyword evidence="4" id="KW-1185">Reference proteome</keyword>
<keyword evidence="2" id="KW-1133">Transmembrane helix</keyword>
<organism evidence="3 4">
    <name type="scientific">Novipirellula galeiformis</name>
    <dbReference type="NCBI Taxonomy" id="2528004"/>
    <lineage>
        <taxon>Bacteria</taxon>
        <taxon>Pseudomonadati</taxon>
        <taxon>Planctomycetota</taxon>
        <taxon>Planctomycetia</taxon>
        <taxon>Pirellulales</taxon>
        <taxon>Pirellulaceae</taxon>
        <taxon>Novipirellula</taxon>
    </lineage>
</organism>